<feature type="region of interest" description="Disordered" evidence="1">
    <location>
        <begin position="1"/>
        <end position="63"/>
    </location>
</feature>
<gene>
    <name evidence="2" type="ORF">GCM10010923_04870</name>
</gene>
<organism evidence="2 3">
    <name type="scientific">Blastomonas marina</name>
    <dbReference type="NCBI Taxonomy" id="1867408"/>
    <lineage>
        <taxon>Bacteria</taxon>
        <taxon>Pseudomonadati</taxon>
        <taxon>Pseudomonadota</taxon>
        <taxon>Alphaproteobacteria</taxon>
        <taxon>Sphingomonadales</taxon>
        <taxon>Sphingomonadaceae</taxon>
        <taxon>Blastomonas</taxon>
    </lineage>
</organism>
<dbReference type="Proteomes" id="UP000603317">
    <property type="component" value="Unassembled WGS sequence"/>
</dbReference>
<evidence type="ECO:0000313" key="3">
    <source>
        <dbReference type="Proteomes" id="UP000603317"/>
    </source>
</evidence>
<protein>
    <recommendedName>
        <fullName evidence="4">Stereocilin</fullName>
    </recommendedName>
</protein>
<accession>A0ABQ1F489</accession>
<comment type="caution">
    <text evidence="2">The sequence shown here is derived from an EMBL/GenBank/DDBJ whole genome shotgun (WGS) entry which is preliminary data.</text>
</comment>
<proteinExistence type="predicted"/>
<evidence type="ECO:0008006" key="4">
    <source>
        <dbReference type="Google" id="ProtNLM"/>
    </source>
</evidence>
<reference evidence="3" key="1">
    <citation type="journal article" date="2019" name="Int. J. Syst. Evol. Microbiol.">
        <title>The Global Catalogue of Microorganisms (GCM) 10K type strain sequencing project: providing services to taxonomists for standard genome sequencing and annotation.</title>
        <authorList>
            <consortium name="The Broad Institute Genomics Platform"/>
            <consortium name="The Broad Institute Genome Sequencing Center for Infectious Disease"/>
            <person name="Wu L."/>
            <person name="Ma J."/>
        </authorList>
    </citation>
    <scope>NUCLEOTIDE SEQUENCE [LARGE SCALE GENOMIC DNA]</scope>
    <source>
        <strain evidence="3">CGMCC 1.15297</strain>
    </source>
</reference>
<dbReference type="RefSeq" id="WP_188641189.1">
    <property type="nucleotide sequence ID" value="NZ_BMID01000001.1"/>
</dbReference>
<evidence type="ECO:0000313" key="2">
    <source>
        <dbReference type="EMBL" id="GFZ99550.1"/>
    </source>
</evidence>
<evidence type="ECO:0000256" key="1">
    <source>
        <dbReference type="SAM" id="MobiDB-lite"/>
    </source>
</evidence>
<feature type="compositionally biased region" description="Basic and acidic residues" evidence="1">
    <location>
        <begin position="29"/>
        <end position="43"/>
    </location>
</feature>
<keyword evidence="3" id="KW-1185">Reference proteome</keyword>
<dbReference type="EMBL" id="BMID01000001">
    <property type="protein sequence ID" value="GFZ99550.1"/>
    <property type="molecule type" value="Genomic_DNA"/>
</dbReference>
<name>A0ABQ1F489_9SPHN</name>
<sequence>MASIPPDPTPEETPARPDQAPNETPPPETPHEAPPDRIPHEIEPLQPDTDNPDYTGPEILPPD</sequence>